<evidence type="ECO:0000313" key="4">
    <source>
        <dbReference type="Proteomes" id="UP000236723"/>
    </source>
</evidence>
<name>A0A1H6CCM5_9ACTN</name>
<protein>
    <submittedName>
        <fullName evidence="3">Uncharacterized protein</fullName>
    </submittedName>
</protein>
<feature type="region of interest" description="Disordered" evidence="1">
    <location>
        <begin position="82"/>
        <end position="134"/>
    </location>
</feature>
<keyword evidence="4" id="KW-1185">Reference proteome</keyword>
<dbReference type="AlphaFoldDB" id="A0A1H6CCM5"/>
<gene>
    <name evidence="3" type="ORF">SAMN04489712_109202</name>
</gene>
<evidence type="ECO:0000313" key="3">
    <source>
        <dbReference type="EMBL" id="SEG70770.1"/>
    </source>
</evidence>
<dbReference type="EMBL" id="FNVO01000009">
    <property type="protein sequence ID" value="SEG70770.1"/>
    <property type="molecule type" value="Genomic_DNA"/>
</dbReference>
<organism evidence="3 4">
    <name type="scientific">Thermomonospora echinospora</name>
    <dbReference type="NCBI Taxonomy" id="1992"/>
    <lineage>
        <taxon>Bacteria</taxon>
        <taxon>Bacillati</taxon>
        <taxon>Actinomycetota</taxon>
        <taxon>Actinomycetes</taxon>
        <taxon>Streptosporangiales</taxon>
        <taxon>Thermomonosporaceae</taxon>
        <taxon>Thermomonospora</taxon>
    </lineage>
</organism>
<evidence type="ECO:0000256" key="1">
    <source>
        <dbReference type="SAM" id="MobiDB-lite"/>
    </source>
</evidence>
<accession>A0A1H6CCM5</accession>
<proteinExistence type="predicted"/>
<keyword evidence="2" id="KW-0732">Signal</keyword>
<feature type="compositionally biased region" description="Basic and acidic residues" evidence="1">
    <location>
        <begin position="82"/>
        <end position="108"/>
    </location>
</feature>
<reference evidence="4" key="1">
    <citation type="submission" date="2016-10" db="EMBL/GenBank/DDBJ databases">
        <authorList>
            <person name="Varghese N."/>
            <person name="Submissions S."/>
        </authorList>
    </citation>
    <scope>NUCLEOTIDE SEQUENCE [LARGE SCALE GENOMIC DNA]</scope>
    <source>
        <strain evidence="4">DSM 43163</strain>
    </source>
</reference>
<feature type="compositionally biased region" description="Polar residues" evidence="1">
    <location>
        <begin position="125"/>
        <end position="134"/>
    </location>
</feature>
<feature type="signal peptide" evidence="2">
    <location>
        <begin position="1"/>
        <end position="32"/>
    </location>
</feature>
<evidence type="ECO:0000256" key="2">
    <source>
        <dbReference type="SAM" id="SignalP"/>
    </source>
</evidence>
<dbReference type="OrthoDB" id="3696905at2"/>
<feature type="chain" id="PRO_5009294794" evidence="2">
    <location>
        <begin position="33"/>
        <end position="134"/>
    </location>
</feature>
<dbReference type="Proteomes" id="UP000236723">
    <property type="component" value="Unassembled WGS sequence"/>
</dbReference>
<sequence>MSREGSRKGLRRSLPGAGLVLVLALTAVPAAADTAEPSPADQQGAKWLCQRVDRAEQRLDKLIGVFSGGPQTRGSVAELRARADRMQERRPERAARLDKRADRREQRIGKLKQHRQGLAKAKQWCLSQGFPTHD</sequence>
<dbReference type="RefSeq" id="WP_146087459.1">
    <property type="nucleotide sequence ID" value="NZ_FNVO01000009.1"/>
</dbReference>